<accession>A0A0G1MPZ9</accession>
<keyword evidence="1" id="KW-0812">Transmembrane</keyword>
<protein>
    <submittedName>
        <fullName evidence="2">Uncharacterized protein</fullName>
    </submittedName>
</protein>
<sequence length="59" mass="6531">MKLDKRSKETVSLWLIYGACASVLFAAVGWIGTDIWLASTQWLLVTVVLALFAVYLKLG</sequence>
<proteinExistence type="predicted"/>
<evidence type="ECO:0000313" key="3">
    <source>
        <dbReference type="Proteomes" id="UP000034329"/>
    </source>
</evidence>
<evidence type="ECO:0000256" key="1">
    <source>
        <dbReference type="SAM" id="Phobius"/>
    </source>
</evidence>
<gene>
    <name evidence="2" type="ORF">UX13_C0018G0001</name>
</gene>
<keyword evidence="1" id="KW-0472">Membrane</keyword>
<name>A0A0G1MPZ9_9BACT</name>
<dbReference type="Proteomes" id="UP000034329">
    <property type="component" value="Unassembled WGS sequence"/>
</dbReference>
<comment type="caution">
    <text evidence="2">The sequence shown here is derived from an EMBL/GenBank/DDBJ whole genome shotgun (WGS) entry which is preliminary data.</text>
</comment>
<organism evidence="2 3">
    <name type="scientific">Candidatus Woesebacteria bacterium GW2011_GWB1_45_5</name>
    <dbReference type="NCBI Taxonomy" id="1618581"/>
    <lineage>
        <taxon>Bacteria</taxon>
        <taxon>Candidatus Woeseibacteriota</taxon>
    </lineage>
</organism>
<evidence type="ECO:0000313" key="2">
    <source>
        <dbReference type="EMBL" id="KKU10167.1"/>
    </source>
</evidence>
<feature type="transmembrane region" description="Helical" evidence="1">
    <location>
        <begin position="39"/>
        <end position="58"/>
    </location>
</feature>
<reference evidence="2 3" key="1">
    <citation type="journal article" date="2015" name="Nature">
        <title>rRNA introns, odd ribosomes, and small enigmatic genomes across a large radiation of phyla.</title>
        <authorList>
            <person name="Brown C.T."/>
            <person name="Hug L.A."/>
            <person name="Thomas B.C."/>
            <person name="Sharon I."/>
            <person name="Castelle C.J."/>
            <person name="Singh A."/>
            <person name="Wilkins M.J."/>
            <person name="Williams K.H."/>
            <person name="Banfield J.F."/>
        </authorList>
    </citation>
    <scope>NUCLEOTIDE SEQUENCE [LARGE SCALE GENOMIC DNA]</scope>
</reference>
<feature type="transmembrane region" description="Helical" evidence="1">
    <location>
        <begin position="12"/>
        <end position="33"/>
    </location>
</feature>
<dbReference type="EMBL" id="LCLA01000018">
    <property type="protein sequence ID" value="KKU10167.1"/>
    <property type="molecule type" value="Genomic_DNA"/>
</dbReference>
<dbReference type="AlphaFoldDB" id="A0A0G1MPZ9"/>
<keyword evidence="1" id="KW-1133">Transmembrane helix</keyword>